<dbReference type="CDD" id="cd00009">
    <property type="entry name" value="AAA"/>
    <property type="match status" value="1"/>
</dbReference>
<dbReference type="Pfam" id="PF25601">
    <property type="entry name" value="AAA_lid_14"/>
    <property type="match status" value="1"/>
</dbReference>
<dbReference type="InterPro" id="IPR002078">
    <property type="entry name" value="Sigma_54_int"/>
</dbReference>
<evidence type="ECO:0000256" key="1">
    <source>
        <dbReference type="ARBA" id="ARBA00022741"/>
    </source>
</evidence>
<evidence type="ECO:0000256" key="7">
    <source>
        <dbReference type="SAM" id="Coils"/>
    </source>
</evidence>
<evidence type="ECO:0000256" key="2">
    <source>
        <dbReference type="ARBA" id="ARBA00022840"/>
    </source>
</evidence>
<keyword evidence="1" id="KW-0547">Nucleotide-binding</keyword>
<dbReference type="Gene3D" id="3.40.50.2300">
    <property type="match status" value="1"/>
</dbReference>
<dbReference type="InterPro" id="IPR002197">
    <property type="entry name" value="HTH_Fis"/>
</dbReference>
<evidence type="ECO:0000256" key="6">
    <source>
        <dbReference type="PROSITE-ProRule" id="PRU00169"/>
    </source>
</evidence>
<dbReference type="PROSITE" id="PS50110">
    <property type="entry name" value="RESPONSE_REGULATORY"/>
    <property type="match status" value="1"/>
</dbReference>
<dbReference type="InterPro" id="IPR003593">
    <property type="entry name" value="AAA+_ATPase"/>
</dbReference>
<sequence length="473" mass="53553">MVEEKNVLIVDDEIEVTSFFRYLFSNKNCAVTIANSGRDTSDLIRKTTFDLALLDIKLPDANGLDLLAQIKKMQPSCEVIMMTGYSTVKSAVTAMQTGARDYLEKPFDDIDRLEFLLEAALHRNATYEENLQQMAMKFGIVYAPMSPMSNVITLAAKLAKKAINILIEGETGTGKELFSRFIHGQSMRVDYPFIGINCGAISESLLESELFGHEKGAFTGAVKPRKGFFELANNGTLFLDEIGEAPLPIQVKLLRALETGEFMRVGSEAIMKSNVRIVAATNRNLESEVEQKRFRADLLYRIEGVKLAIPPLRERPQDVAVIAKHYLNNRYGIELHASAEEILMNYSWPGNVRQLLNILNQSVVIHECKTLRAEHLPGQLFADANLIRTISSFSKEQLIEEEIQKFIKTILEYFHSTDEIDFKNFTDRIKYIESEIAKKIIEKGLVETKGNRSKVCNKLNITPRILRYILNEK</sequence>
<dbReference type="PROSITE" id="PS50045">
    <property type="entry name" value="SIGMA54_INTERACT_4"/>
    <property type="match status" value="1"/>
</dbReference>
<dbReference type="EMBL" id="CP089291">
    <property type="protein sequence ID" value="UOF92466.1"/>
    <property type="molecule type" value="Genomic_DNA"/>
</dbReference>
<dbReference type="PROSITE" id="PS00675">
    <property type="entry name" value="SIGMA54_INTERACT_1"/>
    <property type="match status" value="1"/>
</dbReference>
<dbReference type="Proteomes" id="UP000830167">
    <property type="component" value="Chromosome"/>
</dbReference>
<protein>
    <submittedName>
        <fullName evidence="10">Sigma-54 dependent transcriptional regulator</fullName>
    </submittedName>
</protein>
<evidence type="ECO:0000256" key="3">
    <source>
        <dbReference type="ARBA" id="ARBA00023015"/>
    </source>
</evidence>
<evidence type="ECO:0000256" key="4">
    <source>
        <dbReference type="ARBA" id="ARBA00023125"/>
    </source>
</evidence>
<keyword evidence="5" id="KW-0804">Transcription</keyword>
<dbReference type="Gene3D" id="1.10.8.60">
    <property type="match status" value="1"/>
</dbReference>
<keyword evidence="3" id="KW-0805">Transcription regulation</keyword>
<dbReference type="SUPFAM" id="SSF52172">
    <property type="entry name" value="CheY-like"/>
    <property type="match status" value="1"/>
</dbReference>
<name>A0ABY4CT78_9BACL</name>
<keyword evidence="2" id="KW-0067">ATP-binding</keyword>
<dbReference type="Gene3D" id="3.40.50.300">
    <property type="entry name" value="P-loop containing nucleotide triphosphate hydrolases"/>
    <property type="match status" value="1"/>
</dbReference>
<keyword evidence="4" id="KW-0238">DNA-binding</keyword>
<organism evidence="10 11">
    <name type="scientific">Fodinisporobacter ferrooxydans</name>
    <dbReference type="NCBI Taxonomy" id="2901836"/>
    <lineage>
        <taxon>Bacteria</taxon>
        <taxon>Bacillati</taxon>
        <taxon>Bacillota</taxon>
        <taxon>Bacilli</taxon>
        <taxon>Bacillales</taxon>
        <taxon>Alicyclobacillaceae</taxon>
        <taxon>Fodinisporobacter</taxon>
    </lineage>
</organism>
<dbReference type="InterPro" id="IPR025943">
    <property type="entry name" value="Sigma_54_int_dom_ATP-bd_2"/>
</dbReference>
<evidence type="ECO:0000259" key="9">
    <source>
        <dbReference type="PROSITE" id="PS50110"/>
    </source>
</evidence>
<evidence type="ECO:0000256" key="5">
    <source>
        <dbReference type="ARBA" id="ARBA00023163"/>
    </source>
</evidence>
<dbReference type="InterPro" id="IPR011006">
    <property type="entry name" value="CheY-like_superfamily"/>
</dbReference>
<evidence type="ECO:0000313" key="11">
    <source>
        <dbReference type="Proteomes" id="UP000830167"/>
    </source>
</evidence>
<dbReference type="RefSeq" id="WP_347439133.1">
    <property type="nucleotide sequence ID" value="NZ_CP089291.1"/>
</dbReference>
<proteinExistence type="predicted"/>
<dbReference type="SUPFAM" id="SSF52540">
    <property type="entry name" value="P-loop containing nucleoside triphosphate hydrolases"/>
    <property type="match status" value="1"/>
</dbReference>
<dbReference type="Pfam" id="PF00158">
    <property type="entry name" value="Sigma54_activat"/>
    <property type="match status" value="1"/>
</dbReference>
<accession>A0ABY4CT78</accession>
<dbReference type="InterPro" id="IPR001789">
    <property type="entry name" value="Sig_transdc_resp-reg_receiver"/>
</dbReference>
<dbReference type="InterPro" id="IPR027417">
    <property type="entry name" value="P-loop_NTPase"/>
</dbReference>
<dbReference type="InterPro" id="IPR025944">
    <property type="entry name" value="Sigma_54_int_dom_CS"/>
</dbReference>
<keyword evidence="11" id="KW-1185">Reference proteome</keyword>
<dbReference type="PANTHER" id="PTHR32071">
    <property type="entry name" value="TRANSCRIPTIONAL REGULATORY PROTEIN"/>
    <property type="match status" value="1"/>
</dbReference>
<dbReference type="PROSITE" id="PS00676">
    <property type="entry name" value="SIGMA54_INTERACT_2"/>
    <property type="match status" value="1"/>
</dbReference>
<reference evidence="10" key="1">
    <citation type="submission" date="2021-12" db="EMBL/GenBank/DDBJ databases">
        <title>Alicyclobacillaceae gen. nov., sp. nov., isolated from chalcocite enrichment system.</title>
        <authorList>
            <person name="Jiang Z."/>
        </authorList>
    </citation>
    <scope>NUCLEOTIDE SEQUENCE</scope>
    <source>
        <strain evidence="10">MYW30-H2</strain>
    </source>
</reference>
<feature type="modified residue" description="4-aspartylphosphate" evidence="6">
    <location>
        <position position="55"/>
    </location>
</feature>
<dbReference type="PROSITE" id="PS00688">
    <property type="entry name" value="SIGMA54_INTERACT_3"/>
    <property type="match status" value="1"/>
</dbReference>
<feature type="domain" description="Sigma-54 factor interaction" evidence="8">
    <location>
        <begin position="141"/>
        <end position="364"/>
    </location>
</feature>
<evidence type="ECO:0000259" key="8">
    <source>
        <dbReference type="PROSITE" id="PS50045"/>
    </source>
</evidence>
<feature type="coiled-coil region" evidence="7">
    <location>
        <begin position="110"/>
        <end position="137"/>
    </location>
</feature>
<dbReference type="SMART" id="SM00448">
    <property type="entry name" value="REC"/>
    <property type="match status" value="1"/>
</dbReference>
<dbReference type="InterPro" id="IPR058031">
    <property type="entry name" value="AAA_lid_NorR"/>
</dbReference>
<keyword evidence="7" id="KW-0175">Coiled coil</keyword>
<keyword evidence="6" id="KW-0597">Phosphoprotein</keyword>
<dbReference type="Pfam" id="PF00072">
    <property type="entry name" value="Response_reg"/>
    <property type="match status" value="1"/>
</dbReference>
<dbReference type="SMART" id="SM00382">
    <property type="entry name" value="AAA"/>
    <property type="match status" value="1"/>
</dbReference>
<feature type="domain" description="Response regulatory" evidence="9">
    <location>
        <begin position="6"/>
        <end position="120"/>
    </location>
</feature>
<dbReference type="InterPro" id="IPR025662">
    <property type="entry name" value="Sigma_54_int_dom_ATP-bd_1"/>
</dbReference>
<gene>
    <name evidence="10" type="ORF">LSG31_10070</name>
</gene>
<dbReference type="Pfam" id="PF02954">
    <property type="entry name" value="HTH_8"/>
    <property type="match status" value="1"/>
</dbReference>
<evidence type="ECO:0000313" key="10">
    <source>
        <dbReference type="EMBL" id="UOF92466.1"/>
    </source>
</evidence>